<keyword evidence="2" id="KW-1185">Reference proteome</keyword>
<sequence>MDEDTASSFGGDQTTVTNLVRARKHNPLLRFHKSIIRDIAGPEEDDLLVLAKGLGLRRIICNLMKLYDGERNLVLLVNASPNDETGLGEELSTMGVRKPGLRVVGHEMQSKARKSLYESGGLISVTSRILVVDMLTHNIPTNLITGMIVLHAERVSATSIETFIIRLYRQENLNGFLKAFSDEPESFTFGISPLQNTMKNLCLRKVHLWPRFHEKVHESLGQRRADVIELYQPLSPLMADIQSAIIECMEATLAELRRSNTSLDVDDFTVENALFRNFDRIVRSQLNPVWHRVGPKTRRLVGDLQELRRLLTKAIRLELKFLFSNRYLLSYDSVTYNSYLETIIASNSTVQGAAKQNQSPWLYLDAANTLFQSAKKRAYITAPKTNQQTVGQSSEDNDEDWQALREAESDANGYPIIRKKQRNKWPEGVTPVLEELPKWKLLGEVLEEIETEIAYGPEIDLTSSASNSILVLCNSDRTCSQLREYLSTMRPFIPGQHTDEEGAGKPMMERLLRTYFYWKNGLRDLSQTFKRGATENKEEELNLVEEQQNSNRTVQSGYKRGGVPPNKRRRTRAGSMAASFSRAQKREDRSIAGQDDLEKEAAEISEYTRQSRLLSNDFMGDNGPQTDGDDLSIDPTQTLLAPSAQETLTDVIDDQDYDEFFGLLAPEEVVIVRPYGGDDDEFVLAELRPRFVVMYDPDPAFVRRIEVYRSSNPGLGVRVYFMMYSDSVEEQRYLSGLRREKSAFERLIREKSNMIIPITGHPRAPHHIESRARSMTSLSTRNAGGNASSIEPSRVIVDMREFRSTLPSLLHAADILVVPATLTVGDYIITPTMCVERKSVPDLIQSFNSGRLFTQCEQMSIHYAQPILLIEFEENKSFQLQTIVEQRSITKDKKPALPTPTGIDPTTVQSKLVLLTLSFPRLRIIWSSSTQATVDIIADLKLNHPEPDPLKAITIGGDDNATEAGAGAAGGDGSGLFNTVPLDMLRALPGVTSRNWKLVMSRVYSIRDLCDVESEEKMKEIIGGQEQGKACWDFINKFV</sequence>
<evidence type="ECO:0000313" key="1">
    <source>
        <dbReference type="EMBL" id="KAJ9127000.1"/>
    </source>
</evidence>
<accession>A0ACC2XSI9</accession>
<gene>
    <name evidence="1" type="ORF">QFC24_001231</name>
</gene>
<evidence type="ECO:0000313" key="2">
    <source>
        <dbReference type="Proteomes" id="UP001234202"/>
    </source>
</evidence>
<name>A0ACC2XSI9_9TREE</name>
<dbReference type="EMBL" id="JASBWV010000003">
    <property type="protein sequence ID" value="KAJ9127000.1"/>
    <property type="molecule type" value="Genomic_DNA"/>
</dbReference>
<protein>
    <submittedName>
        <fullName evidence="1">Uncharacterized protein</fullName>
    </submittedName>
</protein>
<proteinExistence type="predicted"/>
<reference evidence="1" key="1">
    <citation type="submission" date="2023-04" db="EMBL/GenBank/DDBJ databases">
        <title>Draft Genome sequencing of Naganishia species isolated from polar environments using Oxford Nanopore Technology.</title>
        <authorList>
            <person name="Leo P."/>
            <person name="Venkateswaran K."/>
        </authorList>
    </citation>
    <scope>NUCLEOTIDE SEQUENCE</scope>
    <source>
        <strain evidence="1">DBVPG 5303</strain>
    </source>
</reference>
<comment type="caution">
    <text evidence="1">The sequence shown here is derived from an EMBL/GenBank/DDBJ whole genome shotgun (WGS) entry which is preliminary data.</text>
</comment>
<dbReference type="Proteomes" id="UP001234202">
    <property type="component" value="Unassembled WGS sequence"/>
</dbReference>
<organism evidence="1 2">
    <name type="scientific">Naganishia onofrii</name>
    <dbReference type="NCBI Taxonomy" id="1851511"/>
    <lineage>
        <taxon>Eukaryota</taxon>
        <taxon>Fungi</taxon>
        <taxon>Dikarya</taxon>
        <taxon>Basidiomycota</taxon>
        <taxon>Agaricomycotina</taxon>
        <taxon>Tremellomycetes</taxon>
        <taxon>Filobasidiales</taxon>
        <taxon>Filobasidiaceae</taxon>
        <taxon>Naganishia</taxon>
    </lineage>
</organism>